<comment type="similarity">
    <text evidence="2">Belongs to the FliR/MopE/SpaR family.</text>
</comment>
<dbReference type="PANTHER" id="PTHR30065">
    <property type="entry name" value="FLAGELLAR BIOSYNTHETIC PROTEIN FLIR"/>
    <property type="match status" value="1"/>
</dbReference>
<evidence type="ECO:0000256" key="1">
    <source>
        <dbReference type="ARBA" id="ARBA00004651"/>
    </source>
</evidence>
<feature type="transmembrane region" description="Helical" evidence="7">
    <location>
        <begin position="34"/>
        <end position="50"/>
    </location>
</feature>
<dbReference type="GO" id="GO:0006605">
    <property type="term" value="P:protein targeting"/>
    <property type="evidence" value="ECO:0007669"/>
    <property type="project" value="InterPro"/>
</dbReference>
<keyword evidence="6 7" id="KW-0472">Membrane</keyword>
<dbReference type="Pfam" id="PF01311">
    <property type="entry name" value="Bac_export_1"/>
    <property type="match status" value="1"/>
</dbReference>
<keyword evidence="8" id="KW-0966">Cell projection</keyword>
<dbReference type="EMBL" id="SJPN01000004">
    <property type="protein sequence ID" value="TWU02179.1"/>
    <property type="molecule type" value="Genomic_DNA"/>
</dbReference>
<proteinExistence type="inferred from homology"/>
<evidence type="ECO:0000313" key="8">
    <source>
        <dbReference type="EMBL" id="TWU02179.1"/>
    </source>
</evidence>
<keyword evidence="8" id="KW-0282">Flagellum</keyword>
<feature type="transmembrane region" description="Helical" evidence="7">
    <location>
        <begin position="183"/>
        <end position="203"/>
    </location>
</feature>
<feature type="transmembrane region" description="Helical" evidence="7">
    <location>
        <begin position="70"/>
        <end position="93"/>
    </location>
</feature>
<evidence type="ECO:0000256" key="3">
    <source>
        <dbReference type="ARBA" id="ARBA00022475"/>
    </source>
</evidence>
<dbReference type="RefSeq" id="WP_146520557.1">
    <property type="nucleotide sequence ID" value="NZ_CP151726.1"/>
</dbReference>
<accession>A0A5C6ASD3</accession>
<comment type="caution">
    <text evidence="8">The sequence shown here is derived from an EMBL/GenBank/DDBJ whole genome shotgun (WGS) entry which is preliminary data.</text>
</comment>
<keyword evidence="4 7" id="KW-0812">Transmembrane</keyword>
<feature type="transmembrane region" description="Helical" evidence="7">
    <location>
        <begin position="6"/>
        <end position="27"/>
    </location>
</feature>
<evidence type="ECO:0000256" key="2">
    <source>
        <dbReference type="ARBA" id="ARBA00009772"/>
    </source>
</evidence>
<evidence type="ECO:0000256" key="6">
    <source>
        <dbReference type="ARBA" id="ARBA00023136"/>
    </source>
</evidence>
<gene>
    <name evidence="8" type="ORF">Pla52n_32280</name>
</gene>
<feature type="transmembrane region" description="Helical" evidence="7">
    <location>
        <begin position="132"/>
        <end position="154"/>
    </location>
</feature>
<name>A0A5C6ASD3_9BACT</name>
<dbReference type="AlphaFoldDB" id="A0A5C6ASD3"/>
<dbReference type="Proteomes" id="UP000320176">
    <property type="component" value="Unassembled WGS sequence"/>
</dbReference>
<reference evidence="8 9" key="1">
    <citation type="submission" date="2019-02" db="EMBL/GenBank/DDBJ databases">
        <title>Deep-cultivation of Planctomycetes and their phenomic and genomic characterization uncovers novel biology.</title>
        <authorList>
            <person name="Wiegand S."/>
            <person name="Jogler M."/>
            <person name="Boedeker C."/>
            <person name="Pinto D."/>
            <person name="Vollmers J."/>
            <person name="Rivas-Marin E."/>
            <person name="Kohn T."/>
            <person name="Peeters S.H."/>
            <person name="Heuer A."/>
            <person name="Rast P."/>
            <person name="Oberbeckmann S."/>
            <person name="Bunk B."/>
            <person name="Jeske O."/>
            <person name="Meyerdierks A."/>
            <person name="Storesund J.E."/>
            <person name="Kallscheuer N."/>
            <person name="Luecker S."/>
            <person name="Lage O.M."/>
            <person name="Pohl T."/>
            <person name="Merkel B.J."/>
            <person name="Hornburger P."/>
            <person name="Mueller R.-W."/>
            <person name="Bruemmer F."/>
            <person name="Labrenz M."/>
            <person name="Spormann A.M."/>
            <person name="Op Den Camp H."/>
            <person name="Overmann J."/>
            <person name="Amann R."/>
            <person name="Jetten M.S.M."/>
            <person name="Mascher T."/>
            <person name="Medema M.H."/>
            <person name="Devos D.P."/>
            <person name="Kaster A.-K."/>
            <person name="Ovreas L."/>
            <person name="Rohde M."/>
            <person name="Galperin M.Y."/>
            <person name="Jogler C."/>
        </authorList>
    </citation>
    <scope>NUCLEOTIDE SEQUENCE [LARGE SCALE GENOMIC DNA]</scope>
    <source>
        <strain evidence="8 9">Pla52n</strain>
    </source>
</reference>
<protein>
    <submittedName>
        <fullName evidence="8">Flagellar biosynthesis protein FliR</fullName>
    </submittedName>
</protein>
<keyword evidence="3" id="KW-1003">Cell membrane</keyword>
<keyword evidence="9" id="KW-1185">Reference proteome</keyword>
<evidence type="ECO:0000256" key="4">
    <source>
        <dbReference type="ARBA" id="ARBA00022692"/>
    </source>
</evidence>
<comment type="subcellular location">
    <subcellularLocation>
        <location evidence="1">Cell membrane</location>
        <topology evidence="1">Multi-pass membrane protein</topology>
    </subcellularLocation>
</comment>
<evidence type="ECO:0000313" key="9">
    <source>
        <dbReference type="Proteomes" id="UP000320176"/>
    </source>
</evidence>
<keyword evidence="8" id="KW-0969">Cilium</keyword>
<keyword evidence="5 7" id="KW-1133">Transmembrane helix</keyword>
<dbReference type="OrthoDB" id="271722at2"/>
<dbReference type="InterPro" id="IPR002010">
    <property type="entry name" value="T3SS_IM_R"/>
</dbReference>
<sequence>MIAPETLVAFMLVLARVSAFIAFFPLFSQKQLPNLVKVGLSAALAIFWIGEVEVHSLPADGVDSLSVWSLSFLTFKEASIGVALAIAMGLFFWPAKVAGSYVGQELGLSLASISDPGSQDGSTLVSRLFETFAVLLFFVGNVHHFIILVLHVSFNRLSTDTGLNAIPTESLVSLLSNVCGEGLLIAGPVLILSMLMTLILAALNRAAPALNLFSVGMSMRSGLGVLCLAVFCPVFLAAANTHMGRVRENIEDLLMQLFHG</sequence>
<dbReference type="PRINTS" id="PR00953">
    <property type="entry name" value="TYPE3IMRPROT"/>
</dbReference>
<dbReference type="GO" id="GO:0005886">
    <property type="term" value="C:plasma membrane"/>
    <property type="evidence" value="ECO:0007669"/>
    <property type="project" value="UniProtKB-SubCell"/>
</dbReference>
<feature type="transmembrane region" description="Helical" evidence="7">
    <location>
        <begin position="223"/>
        <end position="243"/>
    </location>
</feature>
<organism evidence="8 9">
    <name type="scientific">Stieleria varia</name>
    <dbReference type="NCBI Taxonomy" id="2528005"/>
    <lineage>
        <taxon>Bacteria</taxon>
        <taxon>Pseudomonadati</taxon>
        <taxon>Planctomycetota</taxon>
        <taxon>Planctomycetia</taxon>
        <taxon>Pirellulales</taxon>
        <taxon>Pirellulaceae</taxon>
        <taxon>Stieleria</taxon>
    </lineage>
</organism>
<evidence type="ECO:0000256" key="7">
    <source>
        <dbReference type="SAM" id="Phobius"/>
    </source>
</evidence>
<dbReference type="PANTHER" id="PTHR30065:SF1">
    <property type="entry name" value="SURFACE PRESENTATION OF ANTIGENS PROTEIN SPAR"/>
    <property type="match status" value="1"/>
</dbReference>
<evidence type="ECO:0000256" key="5">
    <source>
        <dbReference type="ARBA" id="ARBA00022989"/>
    </source>
</evidence>